<organism evidence="3 4">
    <name type="scientific">Chitinophaga dinghuensis</name>
    <dbReference type="NCBI Taxonomy" id="1539050"/>
    <lineage>
        <taxon>Bacteria</taxon>
        <taxon>Pseudomonadati</taxon>
        <taxon>Bacteroidota</taxon>
        <taxon>Chitinophagia</taxon>
        <taxon>Chitinophagales</taxon>
        <taxon>Chitinophagaceae</taxon>
        <taxon>Chitinophaga</taxon>
    </lineage>
</organism>
<keyword evidence="1" id="KW-0812">Transmembrane</keyword>
<accession>A0A327VPB8</accession>
<dbReference type="InterPro" id="IPR002656">
    <property type="entry name" value="Acyl_transf_3_dom"/>
</dbReference>
<feature type="transmembrane region" description="Helical" evidence="1">
    <location>
        <begin position="341"/>
        <end position="363"/>
    </location>
</feature>
<dbReference type="PANTHER" id="PTHR36927">
    <property type="entry name" value="BLR4337 PROTEIN"/>
    <property type="match status" value="1"/>
</dbReference>
<feature type="transmembrane region" description="Helical" evidence="1">
    <location>
        <begin position="12"/>
        <end position="29"/>
    </location>
</feature>
<feature type="transmembrane region" description="Helical" evidence="1">
    <location>
        <begin position="144"/>
        <end position="164"/>
    </location>
</feature>
<dbReference type="Pfam" id="PF01757">
    <property type="entry name" value="Acyl_transf_3"/>
    <property type="match status" value="1"/>
</dbReference>
<dbReference type="GO" id="GO:0016747">
    <property type="term" value="F:acyltransferase activity, transferring groups other than amino-acyl groups"/>
    <property type="evidence" value="ECO:0007669"/>
    <property type="project" value="InterPro"/>
</dbReference>
<dbReference type="RefSeq" id="WP_111594834.1">
    <property type="nucleotide sequence ID" value="NZ_QLMA01000009.1"/>
</dbReference>
<dbReference type="EMBL" id="QLMA01000009">
    <property type="protein sequence ID" value="RAJ75683.1"/>
    <property type="molecule type" value="Genomic_DNA"/>
</dbReference>
<protein>
    <submittedName>
        <fullName evidence="3">Peptidoglycan/LPS O-acetylase OafA/YrhL</fullName>
    </submittedName>
</protein>
<evidence type="ECO:0000259" key="2">
    <source>
        <dbReference type="Pfam" id="PF01757"/>
    </source>
</evidence>
<feature type="transmembrane region" description="Helical" evidence="1">
    <location>
        <begin position="245"/>
        <end position="262"/>
    </location>
</feature>
<dbReference type="Proteomes" id="UP000249819">
    <property type="component" value="Unassembled WGS sequence"/>
</dbReference>
<evidence type="ECO:0000313" key="4">
    <source>
        <dbReference type="Proteomes" id="UP000249819"/>
    </source>
</evidence>
<feature type="transmembrane region" description="Helical" evidence="1">
    <location>
        <begin position="92"/>
        <end position="110"/>
    </location>
</feature>
<feature type="transmembrane region" description="Helical" evidence="1">
    <location>
        <begin position="215"/>
        <end position="233"/>
    </location>
</feature>
<evidence type="ECO:0000256" key="1">
    <source>
        <dbReference type="SAM" id="Phobius"/>
    </source>
</evidence>
<proteinExistence type="predicted"/>
<feature type="domain" description="Acyltransferase 3" evidence="2">
    <location>
        <begin position="10"/>
        <end position="361"/>
    </location>
</feature>
<feature type="transmembrane region" description="Helical" evidence="1">
    <location>
        <begin position="316"/>
        <end position="335"/>
    </location>
</feature>
<sequence length="402" mass="47608">MQPLSTSRQVYLDWLRILAIFGVLLFHSARPFAENDPWHVNNATYSSVLSEFSFWLSRFRMHLLFFVSGTVTWFMLQKRDAGQFTRLRIRRLLVPLLFGMLIIVPPQVYMERLTQGYKGNFWSFYPSIFDFTPYPKGNTSWHHLWFICYLIIYDIALAPVFAWATGPKGLKFRNSLAALASGKRIYLIIIPSVIWFTATVLKFPGTNDLVHDWCYFFYWLTFLVAGFICMLQPALMESLERNRRFSLSMAFLLLVLINYFRWNKIELDWEHVNWVNYLYIARQPLHSWLWVFALVGYGRKYLNKKLPIQDYLNQAVYPFYILHQTVIVIVAYYVVKTDDTIGLKYLFIVITSLGASMLIYHLFIRPFPVMRWLFGMKAIEEKKVIKEAPKAAPFELIEEARY</sequence>
<dbReference type="InterPro" id="IPR050623">
    <property type="entry name" value="Glucan_succinyl_AcylTrfase"/>
</dbReference>
<evidence type="ECO:0000313" key="3">
    <source>
        <dbReference type="EMBL" id="RAJ75683.1"/>
    </source>
</evidence>
<keyword evidence="4" id="KW-1185">Reference proteome</keyword>
<name>A0A327VPB8_9BACT</name>
<dbReference type="AlphaFoldDB" id="A0A327VPB8"/>
<keyword evidence="1" id="KW-0472">Membrane</keyword>
<reference evidence="3 4" key="1">
    <citation type="submission" date="2018-06" db="EMBL/GenBank/DDBJ databases">
        <title>Genomic Encyclopedia of Archaeal and Bacterial Type Strains, Phase II (KMG-II): from individual species to whole genera.</title>
        <authorList>
            <person name="Goeker M."/>
        </authorList>
    </citation>
    <scope>NUCLEOTIDE SEQUENCE [LARGE SCALE GENOMIC DNA]</scope>
    <source>
        <strain evidence="3 4">DSM 29821</strain>
    </source>
</reference>
<gene>
    <name evidence="3" type="ORF">CLV59_109297</name>
</gene>
<dbReference type="PANTHER" id="PTHR36927:SF3">
    <property type="entry name" value="GLUCANS BIOSYNTHESIS PROTEIN C"/>
    <property type="match status" value="1"/>
</dbReference>
<keyword evidence="1" id="KW-1133">Transmembrane helix</keyword>
<dbReference type="OrthoDB" id="9809782at2"/>
<comment type="caution">
    <text evidence="3">The sequence shown here is derived from an EMBL/GenBank/DDBJ whole genome shotgun (WGS) entry which is preliminary data.</text>
</comment>
<feature type="transmembrane region" description="Helical" evidence="1">
    <location>
        <begin position="185"/>
        <end position="203"/>
    </location>
</feature>
<feature type="transmembrane region" description="Helical" evidence="1">
    <location>
        <begin position="59"/>
        <end position="76"/>
    </location>
</feature>